<comment type="caution">
    <text evidence="1">The sequence shown here is derived from an EMBL/GenBank/DDBJ whole genome shotgun (WGS) entry which is preliminary data.</text>
</comment>
<evidence type="ECO:0000313" key="2">
    <source>
        <dbReference type="Proteomes" id="UP000002171"/>
    </source>
</evidence>
<name>A0A7U8GRS4_NEPCE</name>
<reference evidence="1 2" key="1">
    <citation type="submission" date="2006-02" db="EMBL/GenBank/DDBJ databases">
        <authorList>
            <person name="Pinhassi J."/>
            <person name="Pedros-Alio C."/>
            <person name="Ferriera S."/>
            <person name="Johnson J."/>
            <person name="Kravitz S."/>
            <person name="Halpern A."/>
            <person name="Remington K."/>
            <person name="Beeson K."/>
            <person name="Tran B."/>
            <person name="Rogers Y.-H."/>
            <person name="Friedman R."/>
            <person name="Venter J.C."/>
        </authorList>
    </citation>
    <scope>NUCLEOTIDE SEQUENCE [LARGE SCALE GENOMIC DNA]</scope>
    <source>
        <strain evidence="1 2">MED92</strain>
    </source>
</reference>
<keyword evidence="2" id="KW-1185">Reference proteome</keyword>
<evidence type="ECO:0000313" key="1">
    <source>
        <dbReference type="EMBL" id="EAR60445.1"/>
    </source>
</evidence>
<proteinExistence type="predicted"/>
<sequence length="43" mass="4877">MGWLPRSFSGTTEIKPREFGMTYNLGPASETVYLDLNIEGIRK</sequence>
<dbReference type="AlphaFoldDB" id="A0A7U8GRS4"/>
<organism evidence="1 2">
    <name type="scientific">Neptuniibacter caesariensis</name>
    <dbReference type="NCBI Taxonomy" id="207954"/>
    <lineage>
        <taxon>Bacteria</taxon>
        <taxon>Pseudomonadati</taxon>
        <taxon>Pseudomonadota</taxon>
        <taxon>Gammaproteobacteria</taxon>
        <taxon>Oceanospirillales</taxon>
        <taxon>Oceanospirillaceae</taxon>
        <taxon>Neptuniibacter</taxon>
    </lineage>
</organism>
<gene>
    <name evidence="1" type="ORF">MED92_08951</name>
</gene>
<dbReference type="SUPFAM" id="SSF101874">
    <property type="entry name" value="YceI-like"/>
    <property type="match status" value="1"/>
</dbReference>
<dbReference type="InterPro" id="IPR036761">
    <property type="entry name" value="TTHA0802/YceI-like_sf"/>
</dbReference>
<protein>
    <submittedName>
        <fullName evidence="1">Uncharacterized protein</fullName>
    </submittedName>
</protein>
<dbReference type="Proteomes" id="UP000002171">
    <property type="component" value="Unassembled WGS sequence"/>
</dbReference>
<dbReference type="RefSeq" id="WP_007019458.1">
    <property type="nucleotide sequence ID" value="NZ_CH724125.1"/>
</dbReference>
<dbReference type="EMBL" id="AAOW01000017">
    <property type="protein sequence ID" value="EAR60445.1"/>
    <property type="molecule type" value="Genomic_DNA"/>
</dbReference>
<accession>A0A7U8GRS4</accession>